<dbReference type="NCBIfam" id="TIGR00104">
    <property type="entry name" value="tRNA_TsaA"/>
    <property type="match status" value="1"/>
</dbReference>
<dbReference type="Proteomes" id="UP000029661">
    <property type="component" value="Chromosome"/>
</dbReference>
<dbReference type="GeneID" id="26739551"/>
<evidence type="ECO:0000313" key="9">
    <source>
        <dbReference type="Proteomes" id="UP000062768"/>
    </source>
</evidence>
<dbReference type="EMBL" id="CP006933">
    <property type="protein sequence ID" value="AIS31854.1"/>
    <property type="molecule type" value="Genomic_DNA"/>
</dbReference>
<reference evidence="7" key="3">
    <citation type="submission" date="2020-10" db="EMBL/GenBank/DDBJ databases">
        <title>Dehalococcoides mccartyi of a TCE/Cr reducing biochatode.</title>
        <authorList>
            <person name="Matturro B."/>
        </authorList>
    </citation>
    <scope>NUCLEOTIDE SEQUENCE</scope>
    <source>
        <strain evidence="7">Bin2</strain>
    </source>
</reference>
<evidence type="ECO:0000313" key="7">
    <source>
        <dbReference type="EMBL" id="MBF4476075.1"/>
    </source>
</evidence>
<reference evidence="6" key="2">
    <citation type="submission" date="2014-09" db="EMBL/GenBank/DDBJ databases">
        <authorList>
            <person name="Bishop-Lilly K.A."/>
            <person name="Broomall S.M."/>
            <person name="Chain P.S."/>
            <person name="Chertkov O."/>
            <person name="Coyne S.R."/>
            <person name="Daligault H.E."/>
            <person name="Davenport K.W."/>
            <person name="Erkkila T."/>
            <person name="Frey K.G."/>
            <person name="Gibbons H.S."/>
            <person name="Gu W."/>
            <person name="Jaissle J."/>
            <person name="Johnson S.L."/>
            <person name="Koroleva G.I."/>
            <person name="Ladner J.T."/>
            <person name="Lo C.-C."/>
            <person name="Minogue T.D."/>
            <person name="Munk C."/>
            <person name="Palacios G.F."/>
            <person name="Redden C.L."/>
            <person name="Rosenzweig C.N."/>
            <person name="Scholz M.B."/>
            <person name="Teshima H."/>
            <person name="Xu Y."/>
        </authorList>
    </citation>
    <scope>NUCLEOTIDE SEQUENCE</scope>
    <source>
        <strain evidence="6">Mb9</strain>
    </source>
</reference>
<proteinExistence type="inferred from homology"/>
<dbReference type="SUPFAM" id="SSF118196">
    <property type="entry name" value="YaeB-like"/>
    <property type="match status" value="1"/>
</dbReference>
<sequence>MQVNAIGLVNSPFKAKKGSPHQGRFSDEVSTITVFPEYAEALEGIESGQNLHVIYWMDRADSVSLKVVPHGRTEKRGVFSTRAPVRPNPMGLCLVKLVQIQGNILRVKWLDALDGSPVLDIKPFVEKLDCP</sequence>
<dbReference type="KEGG" id="mfi:DSM1535_1697"/>
<dbReference type="CDD" id="cd09281">
    <property type="entry name" value="UPF0066"/>
    <property type="match status" value="1"/>
</dbReference>
<dbReference type="InterPro" id="IPR023368">
    <property type="entry name" value="UPF0066_cons_site"/>
</dbReference>
<dbReference type="InterPro" id="IPR040372">
    <property type="entry name" value="YaeB-like"/>
</dbReference>
<name>A0A089ZV57_METFO</name>
<protein>
    <submittedName>
        <fullName evidence="7">tRNA (N6-threonylcarbamoyladenosine(37)-N6)-methyltransferase TrmO</fullName>
    </submittedName>
</protein>
<dbReference type="Gene3D" id="2.40.30.70">
    <property type="entry name" value="YaeB-like"/>
    <property type="match status" value="1"/>
</dbReference>
<dbReference type="PATRIC" id="fig|2162.10.peg.1365"/>
<evidence type="ECO:0000313" key="4">
    <source>
        <dbReference type="EMBL" id="AIS31854.1"/>
    </source>
</evidence>
<dbReference type="GO" id="GO:0032259">
    <property type="term" value="P:methylation"/>
    <property type="evidence" value="ECO:0007669"/>
    <property type="project" value="UniProtKB-KW"/>
</dbReference>
<dbReference type="Proteomes" id="UP000606900">
    <property type="component" value="Unassembled WGS sequence"/>
</dbReference>
<dbReference type="InterPro" id="IPR036414">
    <property type="entry name" value="YaeB_N_sf"/>
</dbReference>
<dbReference type="EMBL" id="LN515531">
    <property type="protein sequence ID" value="CEA14022.1"/>
    <property type="molecule type" value="Genomic_DNA"/>
</dbReference>
<dbReference type="InterPro" id="IPR023370">
    <property type="entry name" value="TrmO-like_N"/>
</dbReference>
<keyword evidence="7" id="KW-0489">Methyltransferase</keyword>
<dbReference type="RefSeq" id="WP_048073137.1">
    <property type="nucleotide sequence ID" value="NZ_CALCVY010000043.1"/>
</dbReference>
<dbReference type="EMBL" id="LN734822">
    <property type="protein sequence ID" value="CEL24944.1"/>
    <property type="molecule type" value="Genomic_DNA"/>
</dbReference>
<dbReference type="PANTHER" id="PTHR12818:SF0">
    <property type="entry name" value="TRNA (ADENINE(37)-N6)-METHYLTRANSFERASE"/>
    <property type="match status" value="1"/>
</dbReference>
<gene>
    <name evidence="7" type="primary">tsaA</name>
    <name evidence="4" type="ORF">BRM9_1038</name>
    <name evidence="5" type="ORF">DSM1535_1697</name>
    <name evidence="7" type="ORF">ISP06_11500</name>
    <name evidence="6" type="ORF">MB9_1306</name>
</gene>
<dbReference type="GO" id="GO:0008168">
    <property type="term" value="F:methyltransferase activity"/>
    <property type="evidence" value="ECO:0007669"/>
    <property type="project" value="UniProtKB-KW"/>
</dbReference>
<dbReference type="EMBL" id="JADIIL010000038">
    <property type="protein sequence ID" value="MBF4476075.1"/>
    <property type="molecule type" value="Genomic_DNA"/>
</dbReference>
<dbReference type="OrthoDB" id="40408at2157"/>
<reference evidence="4" key="1">
    <citation type="submission" date="2013-12" db="EMBL/GenBank/DDBJ databases">
        <title>The complete genome sequence of Methanobacterium sp. BRM9.</title>
        <authorList>
            <consortium name="Pastoral Greenhouse Gas Research Consortium"/>
            <person name="Kelly W.J."/>
            <person name="Leahy S.C."/>
            <person name="Perry R."/>
            <person name="Li D."/>
            <person name="Altermann E."/>
            <person name="Lambie S.C."/>
            <person name="Attwood G.T."/>
        </authorList>
    </citation>
    <scope>NUCLEOTIDE SEQUENCE [LARGE SCALE GENOMIC DNA]</scope>
    <source>
        <strain evidence="4">BRM9</strain>
    </source>
</reference>
<dbReference type="STRING" id="2162.BRM9_1038"/>
<evidence type="ECO:0000313" key="5">
    <source>
        <dbReference type="EMBL" id="CEA14022.1"/>
    </source>
</evidence>
<feature type="domain" description="TsaA-like" evidence="3">
    <location>
        <begin position="3"/>
        <end position="131"/>
    </location>
</feature>
<evidence type="ECO:0000256" key="2">
    <source>
        <dbReference type="ARBA" id="ARBA00033753"/>
    </source>
</evidence>
<dbReference type="KEGG" id="mfc:BRM9_1038"/>
<keyword evidence="7" id="KW-0808">Transferase</keyword>
<dbReference type="AlphaFoldDB" id="A0A089ZV57"/>
<dbReference type="PROSITE" id="PS01318">
    <property type="entry name" value="TSAA_1"/>
    <property type="match status" value="1"/>
</dbReference>
<dbReference type="InterPro" id="IPR036413">
    <property type="entry name" value="YaeB-like_sf"/>
</dbReference>
<keyword evidence="9" id="KW-1185">Reference proteome</keyword>
<evidence type="ECO:0000259" key="3">
    <source>
        <dbReference type="PROSITE" id="PS51668"/>
    </source>
</evidence>
<dbReference type="Pfam" id="PF01980">
    <property type="entry name" value="TrmO_N"/>
    <property type="match status" value="1"/>
</dbReference>
<evidence type="ECO:0000256" key="1">
    <source>
        <dbReference type="ARBA" id="ARBA00022691"/>
    </source>
</evidence>
<dbReference type="PANTHER" id="PTHR12818">
    <property type="entry name" value="TRNA (ADENINE(37)-N6)-METHYLTRANSFERASE"/>
    <property type="match status" value="1"/>
</dbReference>
<comment type="similarity">
    <text evidence="2">Belongs to the tRNA methyltransferase O family.</text>
</comment>
<evidence type="ECO:0000313" key="8">
    <source>
        <dbReference type="Proteomes" id="UP000029661"/>
    </source>
</evidence>
<organism evidence="4 8">
    <name type="scientific">Methanobacterium formicicum</name>
    <dbReference type="NCBI Taxonomy" id="2162"/>
    <lineage>
        <taxon>Archaea</taxon>
        <taxon>Methanobacteriati</taxon>
        <taxon>Methanobacteriota</taxon>
        <taxon>Methanomada group</taxon>
        <taxon>Methanobacteria</taxon>
        <taxon>Methanobacteriales</taxon>
        <taxon>Methanobacteriaceae</taxon>
        <taxon>Methanobacterium</taxon>
    </lineage>
</organism>
<dbReference type="Proteomes" id="UP000062768">
    <property type="component" value="Chromosome I"/>
</dbReference>
<evidence type="ECO:0000313" key="6">
    <source>
        <dbReference type="EMBL" id="CEL24944.1"/>
    </source>
</evidence>
<keyword evidence="1" id="KW-0949">S-adenosyl-L-methionine</keyword>
<dbReference type="PROSITE" id="PS51668">
    <property type="entry name" value="TSAA_2"/>
    <property type="match status" value="1"/>
</dbReference>
<accession>A0A089ZV57</accession>